<keyword evidence="1" id="KW-0805">Transcription regulation</keyword>
<evidence type="ECO:0007829" key="7">
    <source>
        <dbReference type="PDB" id="3QK7"/>
    </source>
</evidence>
<dbReference type="KEGG" id="ypm:YP_1471"/>
<dbReference type="PDBsum" id="3QK7"/>
<protein>
    <submittedName>
        <fullName evidence="5">Transcriptional regulators</fullName>
    </submittedName>
</protein>
<evidence type="ECO:0000313" key="6">
    <source>
        <dbReference type="Proteomes" id="UP000001019"/>
    </source>
</evidence>
<gene>
    <name evidence="5" type="primary">purR3</name>
    <name evidence="5" type="ordered locus">YP_1471</name>
</gene>
<evidence type="ECO:0000256" key="2">
    <source>
        <dbReference type="ARBA" id="ARBA00023125"/>
    </source>
</evidence>
<evidence type="ECO:0000313" key="5">
    <source>
        <dbReference type="EMBL" id="AAS61710.1"/>
    </source>
</evidence>
<dbReference type="GO" id="GO:0006355">
    <property type="term" value="P:regulation of DNA-templated transcription"/>
    <property type="evidence" value="ECO:0007669"/>
    <property type="project" value="InterPro"/>
</dbReference>
<accession>A0A0H2W507</accession>
<dbReference type="InterPro" id="IPR028082">
    <property type="entry name" value="Peripla_BP_I"/>
</dbReference>
<organism evidence="5 6">
    <name type="scientific">Yersinia pestis</name>
    <dbReference type="NCBI Taxonomy" id="632"/>
    <lineage>
        <taxon>Bacteria</taxon>
        <taxon>Pseudomonadati</taxon>
        <taxon>Pseudomonadota</taxon>
        <taxon>Gammaproteobacteria</taxon>
        <taxon>Enterobacterales</taxon>
        <taxon>Yersiniaceae</taxon>
        <taxon>Yersinia</taxon>
    </lineage>
</organism>
<evidence type="ECO:0000259" key="4">
    <source>
        <dbReference type="PROSITE" id="PS50932"/>
    </source>
</evidence>
<dbReference type="SMART" id="SM00354">
    <property type="entry name" value="HTH_LACI"/>
    <property type="match status" value="1"/>
</dbReference>
<keyword evidence="2" id="KW-0238">DNA-binding</keyword>
<proteinExistence type="evidence at protein level"/>
<dbReference type="SUPFAM" id="SSF47413">
    <property type="entry name" value="lambda repressor-like DNA-binding domains"/>
    <property type="match status" value="1"/>
</dbReference>
<reference evidence="7" key="2">
    <citation type="submission" date="2011-01" db="PDB data bank">
        <title>Crystal structure of putative Transcriptional regulator from Yersinia pestis biovar Microtus str. 91001.</title>
        <authorList>
            <person name="Malashkevich V.N."/>
            <person name="Toro R."/>
            <person name="Sauder J.M."/>
            <person name="Burley S.K."/>
            <person name="Almo S.C."/>
        </authorList>
    </citation>
    <scope>X-RAY CRYSTALLOGRAPHY (2.70 ANGSTROMS) OF 67-349</scope>
</reference>
<dbReference type="GO" id="GO:0003677">
    <property type="term" value="F:DNA binding"/>
    <property type="evidence" value="ECO:0007669"/>
    <property type="project" value="UniProtKB-KW"/>
</dbReference>
<sequence>MLAFFCTILSRMSLKKIANELGLSSTTVSRALNGYDDVAAETRERIIDAAKRLGYQPNSLARRLKMGRTDAIALAYPSRPRVLNNSTFLEMISWIGIELGKRGLDLLLIPDEPGEKYQSLIHLVETRRVDALIVAHTQPEDFRLQYLQKQNFPFLALGRSHLPKPYAWFDFDNHAGASLAVKRLLELGHQRIAFVSTDARISYVDQRLQGYVQTMSEAGLMPLAGYLQKADPTRPGGYLAASRLLALEVPPTAIITDCNMLGDGVASALDKAGLLGGEGISLIAYDGLPDDSLLDIAVTPIVQNTRTSVGKQIASMICDLLGGKDPKELQVLWQPEIGEGETDGVNRRG</sequence>
<dbReference type="Proteomes" id="UP000001019">
    <property type="component" value="Chromosome"/>
</dbReference>
<dbReference type="SMR" id="A0A0H2W507"/>
<reference evidence="6" key="1">
    <citation type="journal article" date="2004" name="DNA Res.">
        <title>Complete genome sequence of Yersinia pestis strain 91001, an isolate avirulent to humans.</title>
        <authorList>
            <person name="Song Y."/>
            <person name="Tong Z."/>
            <person name="Wang J."/>
            <person name="Wang L."/>
            <person name="Guo Z."/>
            <person name="Han Y."/>
            <person name="Zhang J."/>
            <person name="Pei D."/>
            <person name="Zhou D."/>
            <person name="Qin H."/>
            <person name="Pang X."/>
            <person name="Han Y."/>
            <person name="Zhai J."/>
            <person name="Li M."/>
            <person name="Cui B."/>
            <person name="Qi Z."/>
            <person name="Jin L."/>
            <person name="Dai R."/>
            <person name="Chen F."/>
            <person name="Li S."/>
            <person name="Ye C."/>
            <person name="Du Z."/>
            <person name="Lin W."/>
            <person name="Wang J."/>
            <person name="Yu J."/>
            <person name="Yang H."/>
            <person name="Wang J."/>
            <person name="Huang P."/>
            <person name="Yang R."/>
        </authorList>
    </citation>
    <scope>NUCLEOTIDE SEQUENCE [LARGE SCALE GENOMIC DNA]</scope>
    <source>
        <strain evidence="6">91001 / Biovar Mediaevalis</strain>
    </source>
</reference>
<keyword evidence="3" id="KW-0804">Transcription</keyword>
<dbReference type="HOGENOM" id="CLU_037628_6_1_6"/>
<dbReference type="Gene3D" id="1.10.260.40">
    <property type="entry name" value="lambda repressor-like DNA-binding domains"/>
    <property type="match status" value="1"/>
</dbReference>
<dbReference type="PANTHER" id="PTHR30146">
    <property type="entry name" value="LACI-RELATED TRANSCRIPTIONAL REPRESSOR"/>
    <property type="match status" value="1"/>
</dbReference>
<dbReference type="EnsemblBacteria" id="AAS61710">
    <property type="protein sequence ID" value="AAS61710"/>
    <property type="gene ID" value="YP_1471"/>
</dbReference>
<dbReference type="PANTHER" id="PTHR30146:SF109">
    <property type="entry name" value="HTH-TYPE TRANSCRIPTIONAL REGULATOR GALS"/>
    <property type="match status" value="1"/>
</dbReference>
<feature type="domain" description="HTH lacI-type" evidence="4">
    <location>
        <begin position="12"/>
        <end position="66"/>
    </location>
</feature>
<dbReference type="AlphaFoldDB" id="A0A0H2W507"/>
<dbReference type="InterPro" id="IPR001761">
    <property type="entry name" value="Peripla_BP/Lac1_sug-bd_dom"/>
</dbReference>
<dbReference type="EvolutionaryTrace" id="A0A0H2W507"/>
<dbReference type="InterPro" id="IPR000843">
    <property type="entry name" value="HTH_LacI"/>
</dbReference>
<dbReference type="PROSITE" id="PS50932">
    <property type="entry name" value="HTH_LACI_2"/>
    <property type="match status" value="1"/>
</dbReference>
<evidence type="ECO:0000256" key="1">
    <source>
        <dbReference type="ARBA" id="ARBA00023015"/>
    </source>
</evidence>
<dbReference type="Gene3D" id="3.40.50.2300">
    <property type="match status" value="2"/>
</dbReference>
<evidence type="ECO:0000256" key="3">
    <source>
        <dbReference type="ARBA" id="ARBA00023163"/>
    </source>
</evidence>
<dbReference type="EMBL" id="AE017042">
    <property type="protein sequence ID" value="AAS61710.1"/>
    <property type="molecule type" value="Genomic_DNA"/>
</dbReference>
<dbReference type="CDD" id="cd06271">
    <property type="entry name" value="PBP1_AglR_RafR-like"/>
    <property type="match status" value="1"/>
</dbReference>
<dbReference type="PDB" id="3QK7">
    <property type="method" value="X-ray"/>
    <property type="resolution" value="2.70 A"/>
    <property type="chains" value="A/B/C=67-349"/>
</dbReference>
<dbReference type="CDD" id="cd01392">
    <property type="entry name" value="HTH_LacI"/>
    <property type="match status" value="1"/>
</dbReference>
<name>A0A0H2W507_YERPE</name>
<dbReference type="Pfam" id="PF00356">
    <property type="entry name" value="LacI"/>
    <property type="match status" value="1"/>
</dbReference>
<dbReference type="Pfam" id="PF00532">
    <property type="entry name" value="Peripla_BP_1"/>
    <property type="match status" value="1"/>
</dbReference>
<dbReference type="SUPFAM" id="SSF53822">
    <property type="entry name" value="Periplasmic binding protein-like I"/>
    <property type="match status" value="1"/>
</dbReference>
<dbReference type="InterPro" id="IPR010982">
    <property type="entry name" value="Lambda_DNA-bd_dom_sf"/>
</dbReference>
<keyword evidence="7" id="KW-0002">3D-structure</keyword>